<dbReference type="Proteomes" id="UP000292052">
    <property type="component" value="Unassembled WGS sequence"/>
</dbReference>
<evidence type="ECO:0000259" key="1">
    <source>
        <dbReference type="Pfam" id="PF14941"/>
    </source>
</evidence>
<dbReference type="InterPro" id="IPR053894">
    <property type="entry name" value="OAF_N"/>
</dbReference>
<feature type="non-terminal residue" evidence="2">
    <location>
        <position position="1"/>
    </location>
</feature>
<dbReference type="EMBL" id="QDEB01070438">
    <property type="protein sequence ID" value="RZC35479.1"/>
    <property type="molecule type" value="Genomic_DNA"/>
</dbReference>
<dbReference type="Pfam" id="PF14941">
    <property type="entry name" value="OAF_N"/>
    <property type="match status" value="1"/>
</dbReference>
<organism evidence="2 3">
    <name type="scientific">Asbolus verrucosus</name>
    <name type="common">Desert ironclad beetle</name>
    <dbReference type="NCBI Taxonomy" id="1661398"/>
    <lineage>
        <taxon>Eukaryota</taxon>
        <taxon>Metazoa</taxon>
        <taxon>Ecdysozoa</taxon>
        <taxon>Arthropoda</taxon>
        <taxon>Hexapoda</taxon>
        <taxon>Insecta</taxon>
        <taxon>Pterygota</taxon>
        <taxon>Neoptera</taxon>
        <taxon>Endopterygota</taxon>
        <taxon>Coleoptera</taxon>
        <taxon>Polyphaga</taxon>
        <taxon>Cucujiformia</taxon>
        <taxon>Tenebrionidae</taxon>
        <taxon>Pimeliinae</taxon>
        <taxon>Asbolus</taxon>
    </lineage>
</organism>
<dbReference type="PANTHER" id="PTHR13423:SF2">
    <property type="entry name" value="OUT AT FIRST PROTEIN HOMOLOG"/>
    <property type="match status" value="1"/>
</dbReference>
<keyword evidence="3" id="KW-1185">Reference proteome</keyword>
<accession>A0A482VSU5</accession>
<dbReference type="PANTHER" id="PTHR13423">
    <property type="entry name" value="OUT AT FIRST"/>
    <property type="match status" value="1"/>
</dbReference>
<reference evidence="2 3" key="1">
    <citation type="submission" date="2017-03" db="EMBL/GenBank/DDBJ databases">
        <title>Genome of the blue death feigning beetle - Asbolus verrucosus.</title>
        <authorList>
            <person name="Rider S.D."/>
        </authorList>
    </citation>
    <scope>NUCLEOTIDE SEQUENCE [LARGE SCALE GENOMIC DNA]</scope>
    <source>
        <strain evidence="2">Butters</strain>
        <tissue evidence="2">Head and leg muscle</tissue>
    </source>
</reference>
<name>A0A482VSU5_ASBVE</name>
<sequence>EVQILKALILGEEERGQSQYQVVCFIFHFDKDSFISSDAMSKLRQKNPSTIRTPEEDLGRTNYTMDYTVVLPHSGLISPYISDLCAEAGEATYTRHVDLVLWAAAQELSMK</sequence>
<dbReference type="InterPro" id="IPR026315">
    <property type="entry name" value="Oaf"/>
</dbReference>
<evidence type="ECO:0000313" key="3">
    <source>
        <dbReference type="Proteomes" id="UP000292052"/>
    </source>
</evidence>
<dbReference type="AlphaFoldDB" id="A0A482VSU5"/>
<gene>
    <name evidence="2" type="ORF">BDFB_009945</name>
</gene>
<protein>
    <submittedName>
        <fullName evidence="2">OAF domain containing protein</fullName>
    </submittedName>
</protein>
<dbReference type="STRING" id="1661398.A0A482VSU5"/>
<comment type="caution">
    <text evidence="2">The sequence shown here is derived from an EMBL/GenBank/DDBJ whole genome shotgun (WGS) entry which is preliminary data.</text>
</comment>
<evidence type="ECO:0000313" key="2">
    <source>
        <dbReference type="EMBL" id="RZC35479.1"/>
    </source>
</evidence>
<feature type="domain" description="Out at first protein BRICHOS-like" evidence="1">
    <location>
        <begin position="1"/>
        <end position="102"/>
    </location>
</feature>
<proteinExistence type="predicted"/>
<dbReference type="OrthoDB" id="5947176at2759"/>